<evidence type="ECO:0000256" key="1">
    <source>
        <dbReference type="SAM" id="MobiDB-lite"/>
    </source>
</evidence>
<reference evidence="2" key="1">
    <citation type="submission" date="2025-08" db="UniProtKB">
        <authorList>
            <consortium name="Ensembl"/>
        </authorList>
    </citation>
    <scope>IDENTIFICATION</scope>
</reference>
<dbReference type="Ensembl" id="ENSPTXT00000016171.1">
    <property type="protein sequence ID" value="ENSPTXP00000015692.1"/>
    <property type="gene ID" value="ENSPTXG00000010827.1"/>
</dbReference>
<sequence>MAALANRKTLLSPSYWGRMAGRALSALLGRGGWVNKRSEQKREPQTQQELREAALHIWSRHQRLDELLLEVSSSARRAFSLSRGSPASRNGSSERGKSILSSNLGSGASKMSIPEQFIGG</sequence>
<evidence type="ECO:0000313" key="3">
    <source>
        <dbReference type="Proteomes" id="UP000472273"/>
    </source>
</evidence>
<keyword evidence="3" id="KW-1185">Reference proteome</keyword>
<reference evidence="2" key="2">
    <citation type="submission" date="2025-09" db="UniProtKB">
        <authorList>
            <consortium name="Ensembl"/>
        </authorList>
    </citation>
    <scope>IDENTIFICATION</scope>
</reference>
<organism evidence="2 3">
    <name type="scientific">Pseudonaja textilis</name>
    <name type="common">Eastern brown snake</name>
    <dbReference type="NCBI Taxonomy" id="8673"/>
    <lineage>
        <taxon>Eukaryota</taxon>
        <taxon>Metazoa</taxon>
        <taxon>Chordata</taxon>
        <taxon>Craniata</taxon>
        <taxon>Vertebrata</taxon>
        <taxon>Euteleostomi</taxon>
        <taxon>Lepidosauria</taxon>
        <taxon>Squamata</taxon>
        <taxon>Bifurcata</taxon>
        <taxon>Unidentata</taxon>
        <taxon>Episquamata</taxon>
        <taxon>Toxicofera</taxon>
        <taxon>Serpentes</taxon>
        <taxon>Colubroidea</taxon>
        <taxon>Elapidae</taxon>
        <taxon>Hydrophiinae</taxon>
        <taxon>Pseudonaja</taxon>
    </lineage>
</organism>
<feature type="region of interest" description="Disordered" evidence="1">
    <location>
        <begin position="77"/>
        <end position="120"/>
    </location>
</feature>
<protein>
    <submittedName>
        <fullName evidence="2">Uncharacterized protein</fullName>
    </submittedName>
</protein>
<name>A0A670YV62_PSETE</name>
<dbReference type="AlphaFoldDB" id="A0A670YV62"/>
<proteinExistence type="predicted"/>
<evidence type="ECO:0000313" key="2">
    <source>
        <dbReference type="Ensembl" id="ENSPTXP00000015692.1"/>
    </source>
</evidence>
<accession>A0A670YV62</accession>
<dbReference type="Proteomes" id="UP000472273">
    <property type="component" value="Unplaced"/>
</dbReference>